<dbReference type="InterPro" id="IPR000873">
    <property type="entry name" value="AMP-dep_synth/lig_dom"/>
</dbReference>
<reference evidence="5 6" key="1">
    <citation type="submission" date="2021-06" db="EMBL/GenBank/DDBJ databases">
        <title>A haploid diamondback moth (Plutella xylostella L.) genome assembly resolves 31 chromosomes and identifies a diamide resistance mutation.</title>
        <authorList>
            <person name="Ward C.M."/>
            <person name="Perry K.D."/>
            <person name="Baker G."/>
            <person name="Powis K."/>
            <person name="Heckel D.G."/>
            <person name="Baxter S.W."/>
        </authorList>
    </citation>
    <scope>NUCLEOTIDE SEQUENCE [LARGE SCALE GENOMIC DNA]</scope>
    <source>
        <strain evidence="5 6">LV</strain>
        <tissue evidence="5">Single pupa</tissue>
    </source>
</reference>
<dbReference type="Gene3D" id="3.30.300.30">
    <property type="match status" value="1"/>
</dbReference>
<dbReference type="InterPro" id="IPR042099">
    <property type="entry name" value="ANL_N_sf"/>
</dbReference>
<dbReference type="InterPro" id="IPR020845">
    <property type="entry name" value="AMP-binding_CS"/>
</dbReference>
<dbReference type="PANTHER" id="PTHR24096:SF422">
    <property type="entry name" value="BCDNA.GH02901"/>
    <property type="match status" value="1"/>
</dbReference>
<evidence type="ECO:0000259" key="4">
    <source>
        <dbReference type="Pfam" id="PF13193"/>
    </source>
</evidence>
<sequence length="563" mass="61897">MIISLTMLFPRLRLVTSKGTLSVIKRQNSLWTAGNVVKSPAKDILVPDVTLHEYVWKNLDKWPTKTAIVCGVTDRSYTYEQVYYHSRNFAAHLRKSFKIKDGDCIAVMLPNMPEYPAVVFGIMAAGGLATTINPGYTAHEVQRQLTLSEAKLVITTPEIAPVMKEALKIIQKDLPMITVTGPKIEEAASFEELMNSKDVDKDILKEVRRVASDVCLLPCSSGTTGLPKGVELTHRNIVANCEQQNTELRHYELTTGSHQDSVVIVLPMFHMFALSVAMVHKFSAGLRLVSLPSFQPQSFLDAMVKYRVSLMYTAPPLALFLGSHPAVSSKHFEHLNTILCGAAPLPGADVDNVFRKAGKEVDFLQGYGLTETSPLATVSPPGCRDRASAGVAIPSVELRVVDAELRSLGPDEEGELLIRGPNIMKGYKDNPEANKEAFTEGGWFRSGDLARISDAGALYICDRLKELIKVKGFQVPPAELEAALKEHPGVLDAAVVGIPDDETGERPKAFIISQGNTTGKDILDFVNSRLAKYKRIKDLVFVDSIPKNPSGKILRRVIKEKYC</sequence>
<accession>A0ABQ7Q9W9</accession>
<dbReference type="Pfam" id="PF13193">
    <property type="entry name" value="AMP-binding_C"/>
    <property type="match status" value="1"/>
</dbReference>
<dbReference type="Pfam" id="PF00501">
    <property type="entry name" value="AMP-binding"/>
    <property type="match status" value="1"/>
</dbReference>
<organism evidence="5 6">
    <name type="scientific">Plutella xylostella</name>
    <name type="common">Diamondback moth</name>
    <name type="synonym">Plutella maculipennis</name>
    <dbReference type="NCBI Taxonomy" id="51655"/>
    <lineage>
        <taxon>Eukaryota</taxon>
        <taxon>Metazoa</taxon>
        <taxon>Ecdysozoa</taxon>
        <taxon>Arthropoda</taxon>
        <taxon>Hexapoda</taxon>
        <taxon>Insecta</taxon>
        <taxon>Pterygota</taxon>
        <taxon>Neoptera</taxon>
        <taxon>Endopterygota</taxon>
        <taxon>Lepidoptera</taxon>
        <taxon>Glossata</taxon>
        <taxon>Ditrysia</taxon>
        <taxon>Yponomeutoidea</taxon>
        <taxon>Plutellidae</taxon>
        <taxon>Plutella</taxon>
    </lineage>
</organism>
<proteinExistence type="predicted"/>
<evidence type="ECO:0000256" key="2">
    <source>
        <dbReference type="ARBA" id="ARBA00023140"/>
    </source>
</evidence>
<dbReference type="InterPro" id="IPR025110">
    <property type="entry name" value="AMP-bd_C"/>
</dbReference>
<evidence type="ECO:0000313" key="6">
    <source>
        <dbReference type="Proteomes" id="UP000823941"/>
    </source>
</evidence>
<feature type="domain" description="AMP-binding enzyme C-terminal" evidence="4">
    <location>
        <begin position="479"/>
        <end position="552"/>
    </location>
</feature>
<dbReference type="SUPFAM" id="SSF56801">
    <property type="entry name" value="Acetyl-CoA synthetase-like"/>
    <property type="match status" value="1"/>
</dbReference>
<evidence type="ECO:0000256" key="1">
    <source>
        <dbReference type="ARBA" id="ARBA00004275"/>
    </source>
</evidence>
<dbReference type="PANTHER" id="PTHR24096">
    <property type="entry name" value="LONG-CHAIN-FATTY-ACID--COA LIGASE"/>
    <property type="match status" value="1"/>
</dbReference>
<protein>
    <submittedName>
        <fullName evidence="5">Uncharacterized protein</fullName>
    </submittedName>
</protein>
<dbReference type="InterPro" id="IPR045851">
    <property type="entry name" value="AMP-bd_C_sf"/>
</dbReference>
<dbReference type="Proteomes" id="UP000823941">
    <property type="component" value="Chromosome 18"/>
</dbReference>
<comment type="caution">
    <text evidence="5">The sequence shown here is derived from an EMBL/GenBank/DDBJ whole genome shotgun (WGS) entry which is preliminary data.</text>
</comment>
<dbReference type="Gene3D" id="3.40.50.12780">
    <property type="entry name" value="N-terminal domain of ligase-like"/>
    <property type="match status" value="1"/>
</dbReference>
<name>A0ABQ7Q9W9_PLUXY</name>
<comment type="subcellular location">
    <subcellularLocation>
        <location evidence="1">Peroxisome</location>
    </subcellularLocation>
</comment>
<evidence type="ECO:0000313" key="5">
    <source>
        <dbReference type="EMBL" id="KAG7301895.1"/>
    </source>
</evidence>
<keyword evidence="2" id="KW-0576">Peroxisome</keyword>
<feature type="domain" description="AMP-dependent synthetase/ligase" evidence="3">
    <location>
        <begin position="57"/>
        <end position="427"/>
    </location>
</feature>
<dbReference type="PROSITE" id="PS00455">
    <property type="entry name" value="AMP_BINDING"/>
    <property type="match status" value="1"/>
</dbReference>
<keyword evidence="6" id="KW-1185">Reference proteome</keyword>
<evidence type="ECO:0000259" key="3">
    <source>
        <dbReference type="Pfam" id="PF00501"/>
    </source>
</evidence>
<dbReference type="CDD" id="cd05911">
    <property type="entry name" value="Firefly_Luc_like"/>
    <property type="match status" value="1"/>
</dbReference>
<dbReference type="EMBL" id="JAHIBW010000018">
    <property type="protein sequence ID" value="KAG7301895.1"/>
    <property type="molecule type" value="Genomic_DNA"/>
</dbReference>
<gene>
    <name evidence="5" type="ORF">JYU34_013315</name>
</gene>